<evidence type="ECO:0000313" key="3">
    <source>
        <dbReference type="Proteomes" id="UP000054893"/>
    </source>
</evidence>
<reference evidence="2 3" key="1">
    <citation type="submission" date="2016-01" db="EMBL/GenBank/DDBJ databases">
        <authorList>
            <person name="Oliw E.H."/>
        </authorList>
    </citation>
    <scope>NUCLEOTIDE SEQUENCE [LARGE SCALE GENOMIC DNA]</scope>
    <source>
        <strain evidence="2">LMG 22029</strain>
    </source>
</reference>
<dbReference type="AlphaFoldDB" id="A0A158HWS9"/>
<dbReference type="InterPro" id="IPR051604">
    <property type="entry name" value="Ergot_Alk_Oxidoreductase"/>
</dbReference>
<organism evidence="2 3">
    <name type="scientific">Caballeronia sordidicola</name>
    <name type="common">Burkholderia sordidicola</name>
    <dbReference type="NCBI Taxonomy" id="196367"/>
    <lineage>
        <taxon>Bacteria</taxon>
        <taxon>Pseudomonadati</taxon>
        <taxon>Pseudomonadota</taxon>
        <taxon>Betaproteobacteria</taxon>
        <taxon>Burkholderiales</taxon>
        <taxon>Burkholderiaceae</taxon>
        <taxon>Caballeronia</taxon>
    </lineage>
</organism>
<dbReference type="Gene3D" id="3.90.25.10">
    <property type="entry name" value="UDP-galactose 4-epimerase, domain 1"/>
    <property type="match status" value="1"/>
</dbReference>
<dbReference type="EMBL" id="FCOC02000021">
    <property type="protein sequence ID" value="SAL48351.1"/>
    <property type="molecule type" value="Genomic_DNA"/>
</dbReference>
<name>A0A158HWS9_CABSO</name>
<evidence type="ECO:0000259" key="1">
    <source>
        <dbReference type="Pfam" id="PF13460"/>
    </source>
</evidence>
<dbReference type="Proteomes" id="UP000054893">
    <property type="component" value="Unassembled WGS sequence"/>
</dbReference>
<dbReference type="SUPFAM" id="SSF51735">
    <property type="entry name" value="NAD(P)-binding Rossmann-fold domains"/>
    <property type="match status" value="1"/>
</dbReference>
<dbReference type="Gene3D" id="3.40.50.720">
    <property type="entry name" value="NAD(P)-binding Rossmann-like Domain"/>
    <property type="match status" value="1"/>
</dbReference>
<feature type="domain" description="NAD(P)-binding" evidence="1">
    <location>
        <begin position="6"/>
        <end position="190"/>
    </location>
</feature>
<dbReference type="PANTHER" id="PTHR43162:SF1">
    <property type="entry name" value="PRESTALK A DIFFERENTIATION PROTEIN A"/>
    <property type="match status" value="1"/>
</dbReference>
<protein>
    <submittedName>
        <fullName evidence="2">NmrA-like protein</fullName>
    </submittedName>
</protein>
<dbReference type="Pfam" id="PF13460">
    <property type="entry name" value="NAD_binding_10"/>
    <property type="match status" value="1"/>
</dbReference>
<dbReference type="OrthoDB" id="8945220at2"/>
<dbReference type="RefSeq" id="WP_060858124.1">
    <property type="nucleotide sequence ID" value="NZ_FCOC02000021.1"/>
</dbReference>
<dbReference type="PANTHER" id="PTHR43162">
    <property type="match status" value="1"/>
</dbReference>
<dbReference type="InterPro" id="IPR016040">
    <property type="entry name" value="NAD(P)-bd_dom"/>
</dbReference>
<dbReference type="InterPro" id="IPR036291">
    <property type="entry name" value="NAD(P)-bd_dom_sf"/>
</dbReference>
<proteinExistence type="predicted"/>
<sequence>MIVIFGASGKVGRATAAALRSSGQAVRAVVRNAQQGSGLMQLGCEMAIADLLDEASVASAMRGADAVQILCPVPIADAHPANTMHRMIDVTVAALRANPPARVLALSDYGAELESGTGITMLFHALEMQLKPAVQNLTLLRAAEHMQNWARVLPAALSTGILPSLHHPLSKRFPTVAAQDVGRVAAELLLDSGHANALRTVSVEGPQRVSAPDVARTLSELSGREIAAHALPRDAWAPTLLRAGLSAEHAKLITDLYDTHNAGLIDAQVFGERRFGTTQLSEVLASMLPSNATAER</sequence>
<accession>A0A158HWS9</accession>
<evidence type="ECO:0000313" key="2">
    <source>
        <dbReference type="EMBL" id="SAL48351.1"/>
    </source>
</evidence>
<gene>
    <name evidence="2" type="ORF">AWB64_05084</name>
</gene>